<reference evidence="2 3" key="1">
    <citation type="journal article" date="2016" name="Nat. Commun.">
        <title>Thousands of microbial genomes shed light on interconnected biogeochemical processes in an aquifer system.</title>
        <authorList>
            <person name="Anantharaman K."/>
            <person name="Brown C.T."/>
            <person name="Hug L.A."/>
            <person name="Sharon I."/>
            <person name="Castelle C.J."/>
            <person name="Probst A.J."/>
            <person name="Thomas B.C."/>
            <person name="Singh A."/>
            <person name="Wilkins M.J."/>
            <person name="Karaoz U."/>
            <person name="Brodie E.L."/>
            <person name="Williams K.H."/>
            <person name="Hubbard S.S."/>
            <person name="Banfield J.F."/>
        </authorList>
    </citation>
    <scope>NUCLEOTIDE SEQUENCE [LARGE SCALE GENOMIC DNA]</scope>
</reference>
<evidence type="ECO:0000256" key="1">
    <source>
        <dbReference type="SAM" id="Phobius"/>
    </source>
</evidence>
<sequence>MKDRKTIALVLGIVFIVIDIVIVIYLINLWFRLFDSSILSKILVVFTLISGFIFTWRQISWIQKKWGQIPWIAKQLKQE</sequence>
<name>A0A1G1WI10_9BACT</name>
<keyword evidence="1" id="KW-1133">Transmembrane helix</keyword>
<dbReference type="EMBL" id="MHCU01000044">
    <property type="protein sequence ID" value="OGY27241.1"/>
    <property type="molecule type" value="Genomic_DNA"/>
</dbReference>
<feature type="transmembrane region" description="Helical" evidence="1">
    <location>
        <begin position="7"/>
        <end position="31"/>
    </location>
</feature>
<keyword evidence="1" id="KW-0812">Transmembrane</keyword>
<feature type="transmembrane region" description="Helical" evidence="1">
    <location>
        <begin position="37"/>
        <end position="56"/>
    </location>
</feature>
<evidence type="ECO:0000313" key="2">
    <source>
        <dbReference type="EMBL" id="OGY27241.1"/>
    </source>
</evidence>
<organism evidence="2 3">
    <name type="scientific">Candidatus Woykebacteria bacterium RBG_19FT_COMBO_43_10</name>
    <dbReference type="NCBI Taxonomy" id="1802598"/>
    <lineage>
        <taxon>Bacteria</taxon>
        <taxon>Candidatus Woykeibacteriota</taxon>
    </lineage>
</organism>
<accession>A0A1G1WI10</accession>
<evidence type="ECO:0000313" key="3">
    <source>
        <dbReference type="Proteomes" id="UP000176645"/>
    </source>
</evidence>
<protein>
    <submittedName>
        <fullName evidence="2">Uncharacterized protein</fullName>
    </submittedName>
</protein>
<keyword evidence="1" id="KW-0472">Membrane</keyword>
<dbReference type="Proteomes" id="UP000176645">
    <property type="component" value="Unassembled WGS sequence"/>
</dbReference>
<gene>
    <name evidence="2" type="ORF">A2Z42_00680</name>
</gene>
<dbReference type="AlphaFoldDB" id="A0A1G1WI10"/>
<proteinExistence type="predicted"/>
<comment type="caution">
    <text evidence="2">The sequence shown here is derived from an EMBL/GenBank/DDBJ whole genome shotgun (WGS) entry which is preliminary data.</text>
</comment>